<gene>
    <name evidence="1" type="ORF">SAMN00777080_0892</name>
</gene>
<reference evidence="2" key="1">
    <citation type="submission" date="2017-04" db="EMBL/GenBank/DDBJ databases">
        <authorList>
            <person name="Varghese N."/>
            <person name="Submissions S."/>
        </authorList>
    </citation>
    <scope>NUCLEOTIDE SEQUENCE [LARGE SCALE GENOMIC DNA]</scope>
    <source>
        <strain evidence="2">DSM 16537</strain>
    </source>
</reference>
<evidence type="ECO:0000313" key="1">
    <source>
        <dbReference type="EMBL" id="SMD42345.1"/>
    </source>
</evidence>
<sequence length="64" mass="7379">MMEYRKTTDEGGLVQRDSAWRRRAFGAAPFQPTPNFLKILNFLFTLNRPLSSKVMLPAGFFLLN</sequence>
<proteinExistence type="predicted"/>
<protein>
    <submittedName>
        <fullName evidence="1">Uncharacterized protein</fullName>
    </submittedName>
</protein>
<dbReference type="EMBL" id="LT838813">
    <property type="protein sequence ID" value="SMD42345.1"/>
    <property type="molecule type" value="Genomic_DNA"/>
</dbReference>
<keyword evidence="2" id="KW-1185">Reference proteome</keyword>
<name>A0A1W2H082_9BACT</name>
<dbReference type="STRING" id="758820.SAMN00777080_0892"/>
<dbReference type="AlphaFoldDB" id="A0A1W2H082"/>
<organism evidence="1 2">
    <name type="scientific">Aquiflexum balticum DSM 16537</name>
    <dbReference type="NCBI Taxonomy" id="758820"/>
    <lineage>
        <taxon>Bacteria</taxon>
        <taxon>Pseudomonadati</taxon>
        <taxon>Bacteroidota</taxon>
        <taxon>Cytophagia</taxon>
        <taxon>Cytophagales</taxon>
        <taxon>Cyclobacteriaceae</taxon>
        <taxon>Aquiflexum</taxon>
    </lineage>
</organism>
<dbReference type="Proteomes" id="UP000192333">
    <property type="component" value="Chromosome I"/>
</dbReference>
<evidence type="ECO:0000313" key="2">
    <source>
        <dbReference type="Proteomes" id="UP000192333"/>
    </source>
</evidence>
<accession>A0A1W2H082</accession>